<feature type="transmembrane region" description="Helical" evidence="1">
    <location>
        <begin position="6"/>
        <end position="24"/>
    </location>
</feature>
<reference evidence="2 3" key="1">
    <citation type="submission" date="2021-02" db="EMBL/GenBank/DDBJ databases">
        <title>Draft Genome Sequences of 5 Vibrio neptunius Strains Isolated From of Bivalve Hatcheries.</title>
        <authorList>
            <person name="Galvis F."/>
            <person name="Barja J.L."/>
            <person name="Lemos M.L."/>
            <person name="Balado M."/>
        </authorList>
    </citation>
    <scope>NUCLEOTIDE SEQUENCE [LARGE SCALE GENOMIC DNA]</scope>
    <source>
        <strain evidence="2 3">PP-145.98</strain>
    </source>
</reference>
<evidence type="ECO:0000313" key="3">
    <source>
        <dbReference type="Proteomes" id="UP000779070"/>
    </source>
</evidence>
<organism evidence="2 3">
    <name type="scientific">Vibrio neptunius</name>
    <dbReference type="NCBI Taxonomy" id="170651"/>
    <lineage>
        <taxon>Bacteria</taxon>
        <taxon>Pseudomonadati</taxon>
        <taxon>Pseudomonadota</taxon>
        <taxon>Gammaproteobacteria</taxon>
        <taxon>Vibrionales</taxon>
        <taxon>Vibrionaceae</taxon>
        <taxon>Vibrio</taxon>
    </lineage>
</organism>
<keyword evidence="1" id="KW-0472">Membrane</keyword>
<dbReference type="EMBL" id="JAFHLB010000008">
    <property type="protein sequence ID" value="MBN3577702.1"/>
    <property type="molecule type" value="Genomic_DNA"/>
</dbReference>
<accession>A0ABS3A480</accession>
<evidence type="ECO:0000256" key="1">
    <source>
        <dbReference type="SAM" id="Phobius"/>
    </source>
</evidence>
<protein>
    <submittedName>
        <fullName evidence="2">Uncharacterized protein</fullName>
    </submittedName>
</protein>
<keyword evidence="3" id="KW-1185">Reference proteome</keyword>
<evidence type="ECO:0000313" key="2">
    <source>
        <dbReference type="EMBL" id="MBN3577702.1"/>
    </source>
</evidence>
<gene>
    <name evidence="2" type="ORF">JYA62_08425</name>
</gene>
<keyword evidence="1" id="KW-1133">Transmembrane helix</keyword>
<dbReference type="Proteomes" id="UP000779070">
    <property type="component" value="Unassembled WGS sequence"/>
</dbReference>
<sequence>MVRSTMINGGFAGKCALVIVYFSGMRSVLAKRDNHTTKTQPDFVAGVTRCAKLDH</sequence>
<name>A0ABS3A480_9VIBR</name>
<keyword evidence="1" id="KW-0812">Transmembrane</keyword>
<proteinExistence type="predicted"/>
<dbReference type="RefSeq" id="WP_206369546.1">
    <property type="nucleotide sequence ID" value="NZ_CAWPTM010000156.1"/>
</dbReference>
<comment type="caution">
    <text evidence="2">The sequence shown here is derived from an EMBL/GenBank/DDBJ whole genome shotgun (WGS) entry which is preliminary data.</text>
</comment>